<evidence type="ECO:0000313" key="2">
    <source>
        <dbReference type="EMBL" id="MEK0189459.1"/>
    </source>
</evidence>
<dbReference type="RefSeq" id="WP_340542615.1">
    <property type="nucleotide sequence ID" value="NZ_JBBLXS010001269.1"/>
</dbReference>
<feature type="non-terminal residue" evidence="2">
    <location>
        <position position="1"/>
    </location>
</feature>
<dbReference type="InterPro" id="IPR005532">
    <property type="entry name" value="SUMF_dom"/>
</dbReference>
<proteinExistence type="predicted"/>
<dbReference type="Proteomes" id="UP001384579">
    <property type="component" value="Unassembled WGS sequence"/>
</dbReference>
<accession>A0ABU8YYI3</accession>
<dbReference type="InterPro" id="IPR042095">
    <property type="entry name" value="SUMF_sf"/>
</dbReference>
<comment type="caution">
    <text evidence="2">The sequence shown here is derived from an EMBL/GenBank/DDBJ whole genome shotgun (WGS) entry which is preliminary data.</text>
</comment>
<dbReference type="PANTHER" id="PTHR23150:SF19">
    <property type="entry name" value="FORMYLGLYCINE-GENERATING ENZYME"/>
    <property type="match status" value="1"/>
</dbReference>
<dbReference type="EMBL" id="JBBLXS010001269">
    <property type="protein sequence ID" value="MEK0189459.1"/>
    <property type="molecule type" value="Genomic_DNA"/>
</dbReference>
<reference evidence="2 3" key="1">
    <citation type="journal article" date="2020" name="Harmful Algae">
        <title>Molecular and morphological characterization of a novel dihydroanatoxin-a producing Microcoleus species (cyanobacteria) from the Russian River, California, USA.</title>
        <authorList>
            <person name="Conklin K.Y."/>
            <person name="Stancheva R."/>
            <person name="Otten T.G."/>
            <person name="Fadness R."/>
            <person name="Boyer G.L."/>
            <person name="Read B."/>
            <person name="Zhang X."/>
            <person name="Sheath R.G."/>
        </authorList>
    </citation>
    <scope>NUCLEOTIDE SEQUENCE [LARGE SCALE GENOMIC DNA]</scope>
    <source>
        <strain evidence="2 3">PTRS2</strain>
    </source>
</reference>
<gene>
    <name evidence="2" type="ORF">WMG39_32135</name>
</gene>
<dbReference type="PANTHER" id="PTHR23150">
    <property type="entry name" value="SULFATASE MODIFYING FACTOR 1, 2"/>
    <property type="match status" value="1"/>
</dbReference>
<sequence>FGLYDMHGNVWEWCSDKYHGNYSGAPTDGSSWETGTDNNRVRRGGSWFNYAVYCRSAIRFRCSAGLRSSNFGFRVALVSA</sequence>
<evidence type="ECO:0000313" key="3">
    <source>
        <dbReference type="Proteomes" id="UP001384579"/>
    </source>
</evidence>
<feature type="domain" description="Sulfatase-modifying factor enzyme-like" evidence="1">
    <location>
        <begin position="1"/>
        <end position="76"/>
    </location>
</feature>
<dbReference type="Gene3D" id="3.90.1580.10">
    <property type="entry name" value="paralog of FGE (formylglycine-generating enzyme)"/>
    <property type="match status" value="1"/>
</dbReference>
<protein>
    <submittedName>
        <fullName evidence="2">Formylglycine-generating enzyme family protein</fullName>
    </submittedName>
</protein>
<organism evidence="2 3">
    <name type="scientific">Microcoleus anatoxicus PTRS2</name>
    <dbReference type="NCBI Taxonomy" id="2705321"/>
    <lineage>
        <taxon>Bacteria</taxon>
        <taxon>Bacillati</taxon>
        <taxon>Cyanobacteriota</taxon>
        <taxon>Cyanophyceae</taxon>
        <taxon>Oscillatoriophycideae</taxon>
        <taxon>Oscillatoriales</taxon>
        <taxon>Microcoleaceae</taxon>
        <taxon>Microcoleus</taxon>
        <taxon>Microcoleus anatoxicus</taxon>
    </lineage>
</organism>
<name>A0ABU8YYI3_9CYAN</name>
<keyword evidence="3" id="KW-1185">Reference proteome</keyword>
<evidence type="ECO:0000259" key="1">
    <source>
        <dbReference type="Pfam" id="PF03781"/>
    </source>
</evidence>
<dbReference type="SUPFAM" id="SSF56436">
    <property type="entry name" value="C-type lectin-like"/>
    <property type="match status" value="1"/>
</dbReference>
<dbReference type="Pfam" id="PF03781">
    <property type="entry name" value="FGE-sulfatase"/>
    <property type="match status" value="1"/>
</dbReference>
<dbReference type="InterPro" id="IPR016187">
    <property type="entry name" value="CTDL_fold"/>
</dbReference>
<dbReference type="InterPro" id="IPR051043">
    <property type="entry name" value="Sulfatase_Mod_Factor_Kinase"/>
</dbReference>